<sequence length="339" mass="36708">MDCRETDVHDLTISRDASAMNAGTTRQRALNWDWKTVLTSSQRKAQAREREAKTADPHGAPNQAASYNREGGGGGAQERLRRKPKYRRLPPPPRDDIKVIVRPHQGLSIKTLTSPTLADAVIAACGGLIKVSTPHQEVAEKVSRIASLTVNGRPHAVNAYEAAGESAIRGVIHGFIPHTASEEVKANLTVHAQGVQVLQARMLADTKTAVIPSCGGFVPRCVYYTGAANSLASLTRTPRKCAKSVTTSARDPTCAPNRTPQCAEPVACGTPCPVTSEPQVRNLRARSPHGRSQLQEEAQAFATHSPHNFKRPHLAPNTREYHDEDGEAPAMVQLGPRRF</sequence>
<accession>A0ACB8CZQ1</accession>
<evidence type="ECO:0000313" key="1">
    <source>
        <dbReference type="EMBL" id="KAH7954700.1"/>
    </source>
</evidence>
<dbReference type="EMBL" id="CM023473">
    <property type="protein sequence ID" value="KAH7954700.1"/>
    <property type="molecule type" value="Genomic_DNA"/>
</dbReference>
<dbReference type="Proteomes" id="UP000821865">
    <property type="component" value="Chromosome 4"/>
</dbReference>
<organism evidence="1 2">
    <name type="scientific">Dermacentor silvarum</name>
    <name type="common">Tick</name>
    <dbReference type="NCBI Taxonomy" id="543639"/>
    <lineage>
        <taxon>Eukaryota</taxon>
        <taxon>Metazoa</taxon>
        <taxon>Ecdysozoa</taxon>
        <taxon>Arthropoda</taxon>
        <taxon>Chelicerata</taxon>
        <taxon>Arachnida</taxon>
        <taxon>Acari</taxon>
        <taxon>Parasitiformes</taxon>
        <taxon>Ixodida</taxon>
        <taxon>Ixodoidea</taxon>
        <taxon>Ixodidae</taxon>
        <taxon>Rhipicephalinae</taxon>
        <taxon>Dermacentor</taxon>
    </lineage>
</organism>
<reference evidence="1" key="1">
    <citation type="submission" date="2020-05" db="EMBL/GenBank/DDBJ databases">
        <title>Large-scale comparative analyses of tick genomes elucidate their genetic diversity and vector capacities.</title>
        <authorList>
            <person name="Jia N."/>
            <person name="Wang J."/>
            <person name="Shi W."/>
            <person name="Du L."/>
            <person name="Sun Y."/>
            <person name="Zhan W."/>
            <person name="Jiang J."/>
            <person name="Wang Q."/>
            <person name="Zhang B."/>
            <person name="Ji P."/>
            <person name="Sakyi L.B."/>
            <person name="Cui X."/>
            <person name="Yuan T."/>
            <person name="Jiang B."/>
            <person name="Yang W."/>
            <person name="Lam T.T.-Y."/>
            <person name="Chang Q."/>
            <person name="Ding S."/>
            <person name="Wang X."/>
            <person name="Zhu J."/>
            <person name="Ruan X."/>
            <person name="Zhao L."/>
            <person name="Wei J."/>
            <person name="Que T."/>
            <person name="Du C."/>
            <person name="Cheng J."/>
            <person name="Dai P."/>
            <person name="Han X."/>
            <person name="Huang E."/>
            <person name="Gao Y."/>
            <person name="Liu J."/>
            <person name="Shao H."/>
            <person name="Ye R."/>
            <person name="Li L."/>
            <person name="Wei W."/>
            <person name="Wang X."/>
            <person name="Wang C."/>
            <person name="Yang T."/>
            <person name="Huo Q."/>
            <person name="Li W."/>
            <person name="Guo W."/>
            <person name="Chen H."/>
            <person name="Zhou L."/>
            <person name="Ni X."/>
            <person name="Tian J."/>
            <person name="Zhou Y."/>
            <person name="Sheng Y."/>
            <person name="Liu T."/>
            <person name="Pan Y."/>
            <person name="Xia L."/>
            <person name="Li J."/>
            <person name="Zhao F."/>
            <person name="Cao W."/>
        </authorList>
    </citation>
    <scope>NUCLEOTIDE SEQUENCE</scope>
    <source>
        <strain evidence="1">Dsil-2018</strain>
    </source>
</reference>
<gene>
    <name evidence="1" type="ORF">HPB49_021095</name>
</gene>
<proteinExistence type="predicted"/>
<keyword evidence="2" id="KW-1185">Reference proteome</keyword>
<protein>
    <submittedName>
        <fullName evidence="1">Uncharacterized protein</fullName>
    </submittedName>
</protein>
<comment type="caution">
    <text evidence="1">The sequence shown here is derived from an EMBL/GenBank/DDBJ whole genome shotgun (WGS) entry which is preliminary data.</text>
</comment>
<name>A0ACB8CZQ1_DERSI</name>
<evidence type="ECO:0000313" key="2">
    <source>
        <dbReference type="Proteomes" id="UP000821865"/>
    </source>
</evidence>